<dbReference type="AlphaFoldDB" id="A0A6N4SQ25"/>
<dbReference type="InterPro" id="IPR010432">
    <property type="entry name" value="RDD"/>
</dbReference>
<accession>A0A6N4SQ25</accession>
<evidence type="ECO:0000259" key="6">
    <source>
        <dbReference type="Pfam" id="PF06271"/>
    </source>
</evidence>
<dbReference type="KEGG" id="chu:CHU_1103"/>
<keyword evidence="2 5" id="KW-0812">Transmembrane</keyword>
<keyword evidence="3 5" id="KW-1133">Transmembrane helix</keyword>
<evidence type="ECO:0000256" key="4">
    <source>
        <dbReference type="ARBA" id="ARBA00023136"/>
    </source>
</evidence>
<evidence type="ECO:0000256" key="3">
    <source>
        <dbReference type="ARBA" id="ARBA00022989"/>
    </source>
</evidence>
<protein>
    <recommendedName>
        <fullName evidence="6">RDD domain-containing protein</fullName>
    </recommendedName>
</protein>
<feature type="transmembrane region" description="Helical" evidence="5">
    <location>
        <begin position="52"/>
        <end position="70"/>
    </location>
</feature>
<evidence type="ECO:0000256" key="5">
    <source>
        <dbReference type="SAM" id="Phobius"/>
    </source>
</evidence>
<dbReference type="Proteomes" id="UP000001822">
    <property type="component" value="Chromosome"/>
</dbReference>
<sequence length="284" mass="32336">MNDKKNAALENEMIQTGIAVQLVPRKTRLIHFIIDGFALQGIMYVVDLIPFVELSLIFSFMLMPLYYVFFEYYFQWTPGKLATESVVVNANGSKPDLRSIILRTFIRLIPFEVFSFLPSPSRGWHDKWSDTCVIQSADVTKLREKNGQYNLAPEERKIGVFVYVCIALFIVTVGAGVVLSKIMTEKITAEGAYWLKESNEKDAKNILGTWNTNDAELGKLNFVTRDVVISNGSRNLNYKIENRILIITDNKGFLKNMIIVEKVPATLILLDADNPENKLVWTKL</sequence>
<reference evidence="7 8" key="1">
    <citation type="journal article" date="2007" name="Appl. Environ. Microbiol.">
        <title>Genome sequence of the cellulolytic gliding bacterium Cytophaga hutchinsonii.</title>
        <authorList>
            <person name="Xie G."/>
            <person name="Bruce D.C."/>
            <person name="Challacombe J.F."/>
            <person name="Chertkov O."/>
            <person name="Detter J.C."/>
            <person name="Gilna P."/>
            <person name="Han C.S."/>
            <person name="Lucas S."/>
            <person name="Misra M."/>
            <person name="Myers G.L."/>
            <person name="Richardson P."/>
            <person name="Tapia R."/>
            <person name="Thayer N."/>
            <person name="Thompson L.S."/>
            <person name="Brettin T.S."/>
            <person name="Henrissat B."/>
            <person name="Wilson D.B."/>
            <person name="McBride M.J."/>
        </authorList>
    </citation>
    <scope>NUCLEOTIDE SEQUENCE [LARGE SCALE GENOMIC DNA]</scope>
    <source>
        <strain evidence="8">ATCC 33406 / DSM 1761 / CIP 103989 / NBRC 15051 / NCIMB 9469 / D465</strain>
    </source>
</reference>
<dbReference type="GO" id="GO:0016020">
    <property type="term" value="C:membrane"/>
    <property type="evidence" value="ECO:0007669"/>
    <property type="project" value="UniProtKB-SubCell"/>
</dbReference>
<evidence type="ECO:0000256" key="1">
    <source>
        <dbReference type="ARBA" id="ARBA00004141"/>
    </source>
</evidence>
<proteinExistence type="predicted"/>
<name>A0A6N4SQ25_CYTH3</name>
<feature type="domain" description="RDD" evidence="6">
    <location>
        <begin position="28"/>
        <end position="118"/>
    </location>
</feature>
<keyword evidence="4 5" id="KW-0472">Membrane</keyword>
<evidence type="ECO:0000256" key="2">
    <source>
        <dbReference type="ARBA" id="ARBA00022692"/>
    </source>
</evidence>
<keyword evidence="8" id="KW-1185">Reference proteome</keyword>
<organism evidence="7 8">
    <name type="scientific">Cytophaga hutchinsonii (strain ATCC 33406 / DSM 1761 / CIP 103989 / NBRC 15051 / NCIMB 9469 / D465)</name>
    <dbReference type="NCBI Taxonomy" id="269798"/>
    <lineage>
        <taxon>Bacteria</taxon>
        <taxon>Pseudomonadati</taxon>
        <taxon>Bacteroidota</taxon>
        <taxon>Cytophagia</taxon>
        <taxon>Cytophagales</taxon>
        <taxon>Cytophagaceae</taxon>
        <taxon>Cytophaga</taxon>
    </lineage>
</organism>
<evidence type="ECO:0000313" key="7">
    <source>
        <dbReference type="EMBL" id="ABG58379.1"/>
    </source>
</evidence>
<dbReference type="EMBL" id="CP000383">
    <property type="protein sequence ID" value="ABG58379.1"/>
    <property type="molecule type" value="Genomic_DNA"/>
</dbReference>
<gene>
    <name evidence="7" type="ordered locus">CHU_1103</name>
</gene>
<comment type="subcellular location">
    <subcellularLocation>
        <location evidence="1">Membrane</location>
        <topology evidence="1">Multi-pass membrane protein</topology>
    </subcellularLocation>
</comment>
<feature type="transmembrane region" description="Helical" evidence="5">
    <location>
        <begin position="158"/>
        <end position="179"/>
    </location>
</feature>
<dbReference type="Pfam" id="PF06271">
    <property type="entry name" value="RDD"/>
    <property type="match status" value="1"/>
</dbReference>
<evidence type="ECO:0000313" key="8">
    <source>
        <dbReference type="Proteomes" id="UP000001822"/>
    </source>
</evidence>